<evidence type="ECO:0000313" key="2">
    <source>
        <dbReference type="EMBL" id="GEA81328.1"/>
    </source>
</evidence>
<comment type="caution">
    <text evidence="2">The sequence shown here is derived from an EMBL/GenBank/DDBJ whole genome shotgun (WGS) entry which is preliminary data.</text>
</comment>
<dbReference type="AlphaFoldDB" id="A0A4Y3KE99"/>
<gene>
    <name evidence="2" type="ORF">CUD01_17720</name>
</gene>
<keyword evidence="1" id="KW-1133">Transmembrane helix</keyword>
<dbReference type="RefSeq" id="WP_094179610.1">
    <property type="nucleotide sequence ID" value="NZ_BJLP01000026.1"/>
</dbReference>
<protein>
    <submittedName>
        <fullName evidence="2">Uncharacterized protein</fullName>
    </submittedName>
</protein>
<organism evidence="2 3">
    <name type="scientific">Cellulomonas uda</name>
    <dbReference type="NCBI Taxonomy" id="1714"/>
    <lineage>
        <taxon>Bacteria</taxon>
        <taxon>Bacillati</taxon>
        <taxon>Actinomycetota</taxon>
        <taxon>Actinomycetes</taxon>
        <taxon>Micrococcales</taxon>
        <taxon>Cellulomonadaceae</taxon>
        <taxon>Cellulomonas</taxon>
    </lineage>
</organism>
<dbReference type="Proteomes" id="UP000315842">
    <property type="component" value="Unassembled WGS sequence"/>
</dbReference>
<feature type="transmembrane region" description="Helical" evidence="1">
    <location>
        <begin position="50"/>
        <end position="73"/>
    </location>
</feature>
<keyword evidence="1" id="KW-0472">Membrane</keyword>
<dbReference type="EMBL" id="BJLP01000026">
    <property type="protein sequence ID" value="GEA81328.1"/>
    <property type="molecule type" value="Genomic_DNA"/>
</dbReference>
<reference evidence="2 3" key="1">
    <citation type="submission" date="2019-06" db="EMBL/GenBank/DDBJ databases">
        <title>Whole genome shotgun sequence of Cellulomonas uda NBRC 3747.</title>
        <authorList>
            <person name="Hosoyama A."/>
            <person name="Uohara A."/>
            <person name="Ohji S."/>
            <person name="Ichikawa N."/>
        </authorList>
    </citation>
    <scope>NUCLEOTIDE SEQUENCE [LARGE SCALE GENOMIC DNA]</scope>
    <source>
        <strain evidence="2 3">NBRC 3747</strain>
    </source>
</reference>
<feature type="transmembrane region" description="Helical" evidence="1">
    <location>
        <begin position="21"/>
        <end position="44"/>
    </location>
</feature>
<name>A0A4Y3KE99_CELUD</name>
<keyword evidence="1" id="KW-0812">Transmembrane</keyword>
<keyword evidence="3" id="KW-1185">Reference proteome</keyword>
<sequence length="76" mass="8342">MSEPVLQRRDDDRSGSAERAVTVFFTFLLFFVGIALFAVSFDVVDAAKPWVFFGAIASISLAFAIPTTIIPALEDR</sequence>
<accession>A0A4Y3KE99</accession>
<evidence type="ECO:0000313" key="3">
    <source>
        <dbReference type="Proteomes" id="UP000315842"/>
    </source>
</evidence>
<proteinExistence type="predicted"/>
<evidence type="ECO:0000256" key="1">
    <source>
        <dbReference type="SAM" id="Phobius"/>
    </source>
</evidence>